<dbReference type="EMBL" id="FMVJ01000002">
    <property type="protein sequence ID" value="SCX93857.1"/>
    <property type="molecule type" value="Genomic_DNA"/>
</dbReference>
<gene>
    <name evidence="2" type="ORF">SAMN02927923_00350</name>
</gene>
<protein>
    <submittedName>
        <fullName evidence="2">Uncharacterized protein</fullName>
    </submittedName>
</protein>
<sequence>MRNTFVERFFDDAPAQDGAVRAGRLFGTILGLSIYPMFVWIVIDGLFRVL</sequence>
<feature type="transmembrane region" description="Helical" evidence="1">
    <location>
        <begin position="25"/>
        <end position="47"/>
    </location>
</feature>
<name>A0A1G5BUW4_9HYPH</name>
<evidence type="ECO:0000256" key="1">
    <source>
        <dbReference type="SAM" id="Phobius"/>
    </source>
</evidence>
<organism evidence="2 3">
    <name type="scientific">Microvirga guangxiensis</name>
    <dbReference type="NCBI Taxonomy" id="549386"/>
    <lineage>
        <taxon>Bacteria</taxon>
        <taxon>Pseudomonadati</taxon>
        <taxon>Pseudomonadota</taxon>
        <taxon>Alphaproteobacteria</taxon>
        <taxon>Hyphomicrobiales</taxon>
        <taxon>Methylobacteriaceae</taxon>
        <taxon>Microvirga</taxon>
    </lineage>
</organism>
<keyword evidence="1" id="KW-0472">Membrane</keyword>
<evidence type="ECO:0000313" key="2">
    <source>
        <dbReference type="EMBL" id="SCX93857.1"/>
    </source>
</evidence>
<proteinExistence type="predicted"/>
<dbReference type="AlphaFoldDB" id="A0A1G5BUW4"/>
<dbReference type="Proteomes" id="UP000199569">
    <property type="component" value="Unassembled WGS sequence"/>
</dbReference>
<keyword evidence="1" id="KW-1133">Transmembrane helix</keyword>
<keyword evidence="3" id="KW-1185">Reference proteome</keyword>
<accession>A0A1G5BUW4</accession>
<dbReference type="RefSeq" id="WP_175493730.1">
    <property type="nucleotide sequence ID" value="NZ_FMVJ01000002.1"/>
</dbReference>
<keyword evidence="1" id="KW-0812">Transmembrane</keyword>
<reference evidence="2 3" key="1">
    <citation type="submission" date="2016-10" db="EMBL/GenBank/DDBJ databases">
        <authorList>
            <person name="de Groot N.N."/>
        </authorList>
    </citation>
    <scope>NUCLEOTIDE SEQUENCE [LARGE SCALE GENOMIC DNA]</scope>
    <source>
        <strain evidence="2 3">CGMCC 1.7666</strain>
    </source>
</reference>
<dbReference type="STRING" id="549386.SAMN02927923_00350"/>
<evidence type="ECO:0000313" key="3">
    <source>
        <dbReference type="Proteomes" id="UP000199569"/>
    </source>
</evidence>